<evidence type="ECO:0000313" key="2">
    <source>
        <dbReference type="Proteomes" id="UP000252357"/>
    </source>
</evidence>
<proteinExistence type="predicted"/>
<name>A0A368L6S3_9BURK</name>
<dbReference type="Proteomes" id="UP000252357">
    <property type="component" value="Unassembled WGS sequence"/>
</dbReference>
<comment type="caution">
    <text evidence="1">The sequence shown here is derived from an EMBL/GenBank/DDBJ whole genome shotgun (WGS) entry which is preliminary data.</text>
</comment>
<accession>A0A368L6S3</accession>
<sequence length="171" mass="19239">MEPQQTTQWLRLNHTFVTICQQQMEQILAEQPHCFSIHILDIEQSELVRVQRKERGLLTSDQLLNCLKEWSPQAETSDLSASVAIKHIGRGLGRYTVVGPNSLQQYLVEVPIFNLPLAISLVWAATQPIHDAKRVSREAVVRICEKYLSTVLNIPLSQETSAVGVSAGIKR</sequence>
<organism evidence="1 2">
    <name type="scientific">Parvibium lacunae</name>
    <dbReference type="NCBI Taxonomy" id="1888893"/>
    <lineage>
        <taxon>Bacteria</taxon>
        <taxon>Pseudomonadati</taxon>
        <taxon>Pseudomonadota</taxon>
        <taxon>Betaproteobacteria</taxon>
        <taxon>Burkholderiales</taxon>
        <taxon>Alcaligenaceae</taxon>
        <taxon>Parvibium</taxon>
    </lineage>
</organism>
<evidence type="ECO:0000313" key="1">
    <source>
        <dbReference type="EMBL" id="RCS59326.1"/>
    </source>
</evidence>
<dbReference type="EMBL" id="QPGB01000001">
    <property type="protein sequence ID" value="RCS59326.1"/>
    <property type="molecule type" value="Genomic_DNA"/>
</dbReference>
<dbReference type="RefSeq" id="WP_114401476.1">
    <property type="nucleotide sequence ID" value="NZ_QPGB01000001.1"/>
</dbReference>
<reference evidence="1 2" key="1">
    <citation type="journal article" date="2018" name="Int. J. Syst. Evol. Microbiol.">
        <title>Parvibium lacunae gen. nov., sp. nov., a new member of the family Alcaligenaceae isolated from a freshwater pond.</title>
        <authorList>
            <person name="Chen W.M."/>
            <person name="Xie P.B."/>
            <person name="Hsu M.Y."/>
            <person name="Sheu S.Y."/>
        </authorList>
    </citation>
    <scope>NUCLEOTIDE SEQUENCE [LARGE SCALE GENOMIC DNA]</scope>
    <source>
        <strain evidence="1 2">KMB9</strain>
    </source>
</reference>
<gene>
    <name evidence="1" type="ORF">DU000_00875</name>
</gene>
<keyword evidence="2" id="KW-1185">Reference proteome</keyword>
<protein>
    <submittedName>
        <fullName evidence="1">Uncharacterized protein</fullName>
    </submittedName>
</protein>
<dbReference type="AlphaFoldDB" id="A0A368L6S3"/>